<sequence>MVPKNENSTKMGIYQDTAELQNRELQRLAILNKYEAYIMKIIAQNQISIINRTYPDNRLSTKFLEYIQSITQFLINYNQTIYEKCSKFPYSSSLMEFLELYVALEHDSMIKLMKDRRSVEQRVLELLHKMFRHRPKVQKYIVLSVVVNAKNEHGLTRSFCLEFITKTEKEMLWANRNNNLTIGRALLSKVWINPHLKMLTQEYDSSYEDSDLEMDLTIKEERNKFRRKRRKLERPQKQQPNSSNKVHLDTMSASIKKEIVSVPKIERRSWPELSATGVDLEDVKNVQIKSELSFSETVIKHERNDEDDSSSSVDRADSFNNRRNASDERTLGNNNGHFTNSKEDGGHSGGGGHENHSTNIGLNCSNLKRDTEIAVPSECTKHSDSSENSVKSMFKELMDDLKANAHKRNTTESESSNQSKTKAIIHPNAELQSSGPSMKSELSVEQSDNVESHAADTNLPESSNKNPDVPIQIIVKIALLPEDLENNVKAIDNPSHLETSNVRIIPEIVADRNFQEESNERKHNLKILEPSIQNQNSELPIQVIVKAVSHPEVKAISNEKLKENKLTLEIDILENSRRNNEDNKLQEVSNEKINLEIPSSEMIAEDRTDKISSPAHATTSQQNASTEEANETANEERILEDANPDVGQRLRDIPQIRCEDTSVLPVNQDQERTGLKCLDVDSEIALDISLGNISDILNTSELSEEGLLNKSYLEMLADTAVSVDDRKFNESVTKLTKVKAHESTTEVEVETVQELDSKNVSVEMFEETLNENESLKILTTNSNDDVFTPSESTQNIEEQNSNINDGELSLEETAVEDDDTLKLIERLEEHSGESKQSKLDVEVINSDVLKEVDMDDSKLNGNELMEELENIEKQQAANIEETCSNINENQCEEISNNELIEEIDKSSFIFNEDNKQTEELKESMETTENSENISENVIECSMKNFDKELIEENEHLDNSAEVTFDGIDTKCNVSIQNESSAEIIDDSFDCNLVDEEAIKSNEVIEEIINQESFKEISEDKVGEICDDHLPLVVSEVNIDSKVNDIIEERNLDIVMQSENSDVDKQIHENTSMELFVPINDTRECNHLTENIKDDEHTIVLQEGESNKNHNEMIEPLVETFEKHNELFDVEMLVTTEQQSVELEVNKKDIELKERDQIQVKEMDEMEDKNGLKVKEIEEVEVKENYEIVRKELDQAEVKHLNKIVVREKDELEVKAKEVEFKENYEIELKEKDQVEVQEMDEIEDKDKNELEVKEIEEVEVKENYEIELKEMNQVEVKPINKIVVREKGELEVKAKEVEFKENYEIDLKEKDQIEVQEIDEIEDKDKNELEVKEIEEVEVKENYEIELKEMNQVEVKPVNKIVVREKGELEVKAKEVENYEIDLKEKNQVEVQVMDEIELKEKNQVEVKYKEVEFKEKVEIDLKEKNSVEVKEKAVEFKQKDEIDLKEKYQVNFKDMDEIIVKENDEVMLMEKDGAEVQEKDEVEENKMENQSSLQDKEEEHPDDKDKLVIEEFVESVDHTSVNISTEYFEQENMLDQSHVQNTVVEQNILVAETLNVIEKSNNEGETKTSAQFIDEKYQLEDSTITDKCITDICETSSIDNNLMSSEFVNFEEEIAVEVEIECEEVVHEEVIHEDVVHEEVLDFPEEIQQTSEEILTEKVINKEVENPKDDIKKLDESKSEYLAEKDDFNPEVYQNQDMMPELTKEEDSGNNIEHLVKKMRHRLDDNWVRSDSTETQIISNKNQSRSSTEDNLMPELKKEIKIDNKRRDRKKRKDDFVVNNTEKVESPKVSTENQIFESKNETINTNEDSMRKLRNDRKSDKKKYEKKSSQIAIESLDFRNKFNGRKSTPKEDEQHLMPTLVKELDVEKEVSIEKNLDKSRQHIENKVSPKVKDDSVPKVPKEAKLDFRPDFEKQSNSPKKSQDTIKLPKELQKSFEHIKIYAQRYCGSKKSVPNIEHILKSENLFSGVQRKTQIFEASKTEENHPIVRNIDIIKDVDKTIVDKPVIKNDELNYKSLVDTTKRTDERKSLDNSRHRREKSLESKSNSKSSHESDNKSKKYSSSSSSKRKHDSKTKDIDESKSTKRVRSESSSHSENSTKLVDEKQKRHSRSVSSEKSTSNVKELEKMKRDKSRQVESSQKSVDKESDKREKESSRSLKRKSSSDLKSVESKSRKTSSSESKRTSKDRDTISAISLNSSSCKSKDSESFSNETATSTTVKTIVVKSKDEMEKTQHENINQFNSIFEKGKKNIDENTESKSKKRNRCESSSYSDLPDEKNKRYSRSRSLEKSSSKSRELEKTNKDKRKRDERTESKRKSVDKEVEKLAKSSPRSLKKKSSSSELKPNEVKTSNYKLTSKDNVAVTSLTTDSDTAKKLVKEECGKSIGLKIPQNEKISYVDQYLIRQREIQNKEKYDKLEDCHTFSEKVWHNEERYSKTDSPKSTQLDATLEVKSEVIFRSRSRSIEIDHLKDARCEEIESDSGISCLTTTKSMGTIAEISEDELNMLEVSPNVPQIDDVKEEPICESTEKQTEDNLNSIAVAEDACGFLGIKVEETESSESPEKDCIKSTEDMGKGLETLKSFTESLLESLGRTNASAPVVKRELDKDQMSSSAVTQPLSFAFQTYAEFIGDDEEDDIKSQRNRKLLGDLSLGDSLKCDNPSQSQVFDYEPKLYGFGSLPCVKDSLVYDTDFMQVKVPEDITESQKTVDSLKIIENISMNFAPGKESEEEEEDGSREGDGKEQEDDEDAEEGEQENDRDEVSLDHTYIKPKLEIEEIPEMVISSDLQIGDTIILDEDRRDNSSLGVCFNPTRDYSFVEQIVNVPSVEHLLSENQFSTSEIVNEFCEDVFEGGLELKNISPMKPIEHRLKTPEKSIKVEPTVTLPLPRYKRTKVKAPPKKSPNS</sequence>
<evidence type="ECO:0000256" key="1">
    <source>
        <dbReference type="SAM" id="MobiDB-lite"/>
    </source>
</evidence>
<feature type="compositionally biased region" description="Acidic residues" evidence="1">
    <location>
        <begin position="2740"/>
        <end position="2756"/>
    </location>
</feature>
<feature type="region of interest" description="Disordered" evidence="1">
    <location>
        <begin position="2717"/>
        <end position="2765"/>
    </location>
</feature>
<feature type="compositionally biased region" description="Low complexity" evidence="1">
    <location>
        <begin position="2191"/>
        <end position="2200"/>
    </location>
</feature>
<dbReference type="GeneID" id="108567525"/>
<keyword evidence="2" id="KW-1185">Reference proteome</keyword>
<feature type="compositionally biased region" description="Basic and acidic residues" evidence="1">
    <location>
        <begin position="2122"/>
        <end position="2134"/>
    </location>
</feature>
<feature type="compositionally biased region" description="Polar residues" evidence="1">
    <location>
        <begin position="2347"/>
        <end position="2359"/>
    </location>
</feature>
<evidence type="ECO:0000313" key="2">
    <source>
        <dbReference type="Proteomes" id="UP000695000"/>
    </source>
</evidence>
<protein>
    <submittedName>
        <fullName evidence="3">Uncharacterized protein LOC108567525 isoform X1</fullName>
    </submittedName>
</protein>
<proteinExistence type="predicted"/>
<gene>
    <name evidence="3" type="primary">LOC108567525</name>
</gene>
<dbReference type="Proteomes" id="UP000695000">
    <property type="component" value="Unplaced"/>
</dbReference>
<feature type="compositionally biased region" description="Polar residues" evidence="1">
    <location>
        <begin position="2111"/>
        <end position="2121"/>
    </location>
</feature>
<feature type="compositionally biased region" description="Basic and acidic residues" evidence="1">
    <location>
        <begin position="2179"/>
        <end position="2189"/>
    </location>
</feature>
<organism evidence="2 3">
    <name type="scientific">Nicrophorus vespilloides</name>
    <name type="common">Boreal carrion beetle</name>
    <dbReference type="NCBI Taxonomy" id="110193"/>
    <lineage>
        <taxon>Eukaryota</taxon>
        <taxon>Metazoa</taxon>
        <taxon>Ecdysozoa</taxon>
        <taxon>Arthropoda</taxon>
        <taxon>Hexapoda</taxon>
        <taxon>Insecta</taxon>
        <taxon>Pterygota</taxon>
        <taxon>Neoptera</taxon>
        <taxon>Endopterygota</taxon>
        <taxon>Coleoptera</taxon>
        <taxon>Polyphaga</taxon>
        <taxon>Staphyliniformia</taxon>
        <taxon>Silphidae</taxon>
        <taxon>Nicrophorinae</taxon>
        <taxon>Nicrophorus</taxon>
    </lineage>
</organism>
<feature type="compositionally biased region" description="Basic and acidic residues" evidence="1">
    <location>
        <begin position="2141"/>
        <end position="2172"/>
    </location>
</feature>
<feature type="compositionally biased region" description="Basic and acidic residues" evidence="1">
    <location>
        <begin position="1475"/>
        <end position="1488"/>
    </location>
</feature>
<feature type="compositionally biased region" description="Basic and acidic residues" evidence="1">
    <location>
        <begin position="1809"/>
        <end position="1829"/>
    </location>
</feature>
<feature type="compositionally biased region" description="Polar residues" evidence="1">
    <location>
        <begin position="615"/>
        <end position="625"/>
    </location>
</feature>
<feature type="compositionally biased region" description="Basic and acidic residues" evidence="1">
    <location>
        <begin position="2245"/>
        <end position="2258"/>
    </location>
</feature>
<feature type="compositionally biased region" description="Basic and acidic residues" evidence="1">
    <location>
        <begin position="1495"/>
        <end position="1504"/>
    </location>
</feature>
<dbReference type="RefSeq" id="XP_017783526.1">
    <property type="nucleotide sequence ID" value="XM_017928037.1"/>
</dbReference>
<feature type="region of interest" description="Disordered" evidence="1">
    <location>
        <begin position="1732"/>
        <end position="1830"/>
    </location>
</feature>
<feature type="region of interest" description="Disordered" evidence="1">
    <location>
        <begin position="2025"/>
        <end position="2359"/>
    </location>
</feature>
<feature type="compositionally biased region" description="Basic and acidic residues" evidence="1">
    <location>
        <begin position="2274"/>
        <end position="2326"/>
    </location>
</feature>
<feature type="compositionally biased region" description="Basic and acidic residues" evidence="1">
    <location>
        <begin position="2224"/>
        <end position="2234"/>
    </location>
</feature>
<feature type="region of interest" description="Disordered" evidence="1">
    <location>
        <begin position="226"/>
        <end position="252"/>
    </location>
</feature>
<feature type="region of interest" description="Disordered" evidence="1">
    <location>
        <begin position="1881"/>
        <end position="1925"/>
    </location>
</feature>
<evidence type="ECO:0000313" key="3">
    <source>
        <dbReference type="RefSeq" id="XP_017783526.1"/>
    </source>
</evidence>
<feature type="compositionally biased region" description="Low complexity" evidence="1">
    <location>
        <begin position="2207"/>
        <end position="2223"/>
    </location>
</feature>
<feature type="compositionally biased region" description="Basic and acidic residues" evidence="1">
    <location>
        <begin position="2073"/>
        <end position="2092"/>
    </location>
</feature>
<accession>A0ABM1N9M6</accession>
<feature type="region of interest" description="Disordered" evidence="1">
    <location>
        <begin position="428"/>
        <end position="465"/>
    </location>
</feature>
<reference evidence="3" key="1">
    <citation type="submission" date="2025-08" db="UniProtKB">
        <authorList>
            <consortium name="RefSeq"/>
        </authorList>
    </citation>
    <scope>IDENTIFICATION</scope>
    <source>
        <tissue evidence="3">Whole Larva</tissue>
    </source>
</reference>
<feature type="compositionally biased region" description="Basic and acidic residues" evidence="1">
    <location>
        <begin position="1881"/>
        <end position="1914"/>
    </location>
</feature>
<feature type="region of interest" description="Disordered" evidence="1">
    <location>
        <begin position="300"/>
        <end position="363"/>
    </location>
</feature>
<feature type="region of interest" description="Disordered" evidence="1">
    <location>
        <begin position="1475"/>
        <end position="1504"/>
    </location>
</feature>
<name>A0ABM1N9M6_NICVS</name>
<feature type="region of interest" description="Disordered" evidence="1">
    <location>
        <begin position="612"/>
        <end position="636"/>
    </location>
</feature>
<feature type="compositionally biased region" description="Polar residues" evidence="1">
    <location>
        <begin position="1789"/>
        <end position="1808"/>
    </location>
</feature>
<feature type="compositionally biased region" description="Basic and acidic residues" evidence="1">
    <location>
        <begin position="1756"/>
        <end position="1767"/>
    </location>
</feature>
<feature type="compositionally biased region" description="Polar residues" evidence="1">
    <location>
        <begin position="1734"/>
        <end position="1751"/>
    </location>
</feature>